<dbReference type="Pfam" id="PF04782">
    <property type="entry name" value="DUF632"/>
    <property type="match status" value="1"/>
</dbReference>
<dbReference type="Proteomes" id="UP001324115">
    <property type="component" value="Unassembled WGS sequence"/>
</dbReference>
<evidence type="ECO:0000313" key="5">
    <source>
        <dbReference type="EMBL" id="KAK4590616.1"/>
    </source>
</evidence>
<protein>
    <recommendedName>
        <fullName evidence="7">Nitrate regulatory gene2 protein-like</fullName>
    </recommendedName>
</protein>
<dbReference type="Pfam" id="PF04783">
    <property type="entry name" value="DUF630"/>
    <property type="match status" value="1"/>
</dbReference>
<feature type="domain" description="DUF632" evidence="3">
    <location>
        <begin position="303"/>
        <end position="608"/>
    </location>
</feature>
<feature type="compositionally biased region" description="Pro residues" evidence="2">
    <location>
        <begin position="77"/>
        <end position="87"/>
    </location>
</feature>
<evidence type="ECO:0000256" key="1">
    <source>
        <dbReference type="SAM" id="Coils"/>
    </source>
</evidence>
<proteinExistence type="predicted"/>
<evidence type="ECO:0000259" key="3">
    <source>
        <dbReference type="Pfam" id="PF04782"/>
    </source>
</evidence>
<dbReference type="EMBL" id="JAXUIC010000005">
    <property type="protein sequence ID" value="KAK4590616.1"/>
    <property type="molecule type" value="Genomic_DNA"/>
</dbReference>
<evidence type="ECO:0008006" key="7">
    <source>
        <dbReference type="Google" id="ProtNLM"/>
    </source>
</evidence>
<reference evidence="5 6" key="1">
    <citation type="journal article" date="2023" name="G3 (Bethesda)">
        <title>A haplotype-resolved chromosome-scale genome for Quercus rubra L. provides insights into the genetics of adaptive traits for red oak species.</title>
        <authorList>
            <person name="Kapoor B."/>
            <person name="Jenkins J."/>
            <person name="Schmutz J."/>
            <person name="Zhebentyayeva T."/>
            <person name="Kuelheim C."/>
            <person name="Coggeshall M."/>
            <person name="Heim C."/>
            <person name="Lasky J.R."/>
            <person name="Leites L."/>
            <person name="Islam-Faridi N."/>
            <person name="Romero-Severson J."/>
            <person name="DeLeo V.L."/>
            <person name="Lucas S.M."/>
            <person name="Lazic D."/>
            <person name="Gailing O."/>
            <person name="Carlson J."/>
            <person name="Staton M."/>
        </authorList>
    </citation>
    <scope>NUCLEOTIDE SEQUENCE [LARGE SCALE GENOMIC DNA]</scope>
    <source>
        <strain evidence="5">Pseudo-F2</strain>
    </source>
</reference>
<dbReference type="PANTHER" id="PTHR21450:SF59">
    <property type="entry name" value="PROTEIN, PUTATIVE_ 48652-45869-RELATED"/>
    <property type="match status" value="1"/>
</dbReference>
<gene>
    <name evidence="5" type="ORF">RGQ29_020966</name>
</gene>
<dbReference type="PANTHER" id="PTHR21450">
    <property type="entry name" value="PROTEIN ALTERED PHOSPHATE STARVATION RESPONSE 1"/>
    <property type="match status" value="1"/>
</dbReference>
<comment type="caution">
    <text evidence="5">The sequence shown here is derived from an EMBL/GenBank/DDBJ whole genome shotgun (WGS) entry which is preliminary data.</text>
</comment>
<feature type="coiled-coil region" evidence="1">
    <location>
        <begin position="668"/>
        <end position="699"/>
    </location>
</feature>
<sequence length="737" mass="83794">MGCGQSKIENEEAVSRCKDRKLYMKEAVSARNAFAAAHSSYATYLKNTGAALSDYAHGEVSHHHHHHSHSAPSLSAPSPPHPPPPLTVPSSSTSPAFAPPPPPPIIDPQPLQRAASMPQIKILQKTEQAKPVGATIIEEEEGSESESDDPRTRLKRRSSGSNRNRNRVVENEAAPPVPPPPMEVEEMTRPVPMPPQQRDTPYDFFFGDVENVHPTGLGEPAPPPPVVAEEVKVKSVEVEHKVFEEKPKRVEETDFGGGGVGSMDKVEVAMDKAPESGGKSLKRVKQVSGAEGKRVVKMGATNLLQICVQIDDQFLKASESAHEVSKMLEATRLHYHSNFADNRGHIDHSARVMRVITWNRSFKGLANVDDAKDDFDSEEHETHATVLDKLLAWEKKLYDEVKAGELMKFEYQKKVASLNKHKKRGNNSEALEKAKAAVSHLHTRYIVDMQSLDSTVLEINRLRDEQLYPKLVQLVDGMATMWDTMRSHHESQLDLLKNLRYLDTTQSPKETSEHHHERTYQLLIVVREWQSQFQKLVSHQKEYIKALNSWLKLNLIPIESSLREKVSSPPRIQSPPIQRLLNAWHEHLDKLPDEFARAAINNFAAVIDTIFRHQEEELKLKQKCGDTQKELDRKSRQFEDWYHKYSQKRGADELEQDGTEDKPQNDLITEKQFAIDVLKKRLEEEEEAYERQCNQVREKTLTSLKTRFPELFEALSQFARSLSQMYRSLLPTSHPRN</sequence>
<feature type="compositionally biased region" description="Acidic residues" evidence="2">
    <location>
        <begin position="137"/>
        <end position="147"/>
    </location>
</feature>
<name>A0AAN7FFV7_QUERU</name>
<keyword evidence="1" id="KW-0175">Coiled coil</keyword>
<organism evidence="5 6">
    <name type="scientific">Quercus rubra</name>
    <name type="common">Northern red oak</name>
    <name type="synonym">Quercus borealis</name>
    <dbReference type="NCBI Taxonomy" id="3512"/>
    <lineage>
        <taxon>Eukaryota</taxon>
        <taxon>Viridiplantae</taxon>
        <taxon>Streptophyta</taxon>
        <taxon>Embryophyta</taxon>
        <taxon>Tracheophyta</taxon>
        <taxon>Spermatophyta</taxon>
        <taxon>Magnoliopsida</taxon>
        <taxon>eudicotyledons</taxon>
        <taxon>Gunneridae</taxon>
        <taxon>Pentapetalae</taxon>
        <taxon>rosids</taxon>
        <taxon>fabids</taxon>
        <taxon>Fagales</taxon>
        <taxon>Fagaceae</taxon>
        <taxon>Quercus</taxon>
    </lineage>
</organism>
<evidence type="ECO:0000313" key="6">
    <source>
        <dbReference type="Proteomes" id="UP001324115"/>
    </source>
</evidence>
<dbReference type="AlphaFoldDB" id="A0AAN7FFV7"/>
<dbReference type="InterPro" id="IPR006867">
    <property type="entry name" value="DUF632"/>
</dbReference>
<feature type="domain" description="DUF630" evidence="4">
    <location>
        <begin position="1"/>
        <end position="59"/>
    </location>
</feature>
<evidence type="ECO:0000256" key="2">
    <source>
        <dbReference type="SAM" id="MobiDB-lite"/>
    </source>
</evidence>
<keyword evidence="6" id="KW-1185">Reference proteome</keyword>
<dbReference type="InterPro" id="IPR006868">
    <property type="entry name" value="DUF630"/>
</dbReference>
<feature type="region of interest" description="Disordered" evidence="2">
    <location>
        <begin position="57"/>
        <end position="181"/>
    </location>
</feature>
<feature type="compositionally biased region" description="Pro residues" evidence="2">
    <location>
        <begin position="97"/>
        <end position="107"/>
    </location>
</feature>
<evidence type="ECO:0000259" key="4">
    <source>
        <dbReference type="Pfam" id="PF04783"/>
    </source>
</evidence>
<accession>A0AAN7FFV7</accession>